<evidence type="ECO:0000313" key="5">
    <source>
        <dbReference type="Proteomes" id="UP001526201"/>
    </source>
</evidence>
<dbReference type="SMART" id="SM00903">
    <property type="entry name" value="Flavin_Reduct"/>
    <property type="match status" value="1"/>
</dbReference>
<dbReference type="PANTHER" id="PTHR30466">
    <property type="entry name" value="FLAVIN REDUCTASE"/>
    <property type="match status" value="1"/>
</dbReference>
<evidence type="ECO:0000256" key="1">
    <source>
        <dbReference type="ARBA" id="ARBA00008898"/>
    </source>
</evidence>
<accession>A0ABT3CIQ3</accession>
<keyword evidence="5" id="KW-1185">Reference proteome</keyword>
<organism evidence="4 5">
    <name type="scientific">Mycolicibacterium komossense</name>
    <dbReference type="NCBI Taxonomy" id="1779"/>
    <lineage>
        <taxon>Bacteria</taxon>
        <taxon>Bacillati</taxon>
        <taxon>Actinomycetota</taxon>
        <taxon>Actinomycetes</taxon>
        <taxon>Mycobacteriales</taxon>
        <taxon>Mycobacteriaceae</taxon>
        <taxon>Mycolicibacterium</taxon>
    </lineage>
</organism>
<dbReference type="Gene3D" id="2.30.110.10">
    <property type="entry name" value="Electron Transport, Fmn-binding Protein, Chain A"/>
    <property type="match status" value="1"/>
</dbReference>
<dbReference type="RefSeq" id="WP_264070652.1">
    <property type="nucleotide sequence ID" value="NZ_JACKTY010000041.1"/>
</dbReference>
<dbReference type="SUPFAM" id="SSF50475">
    <property type="entry name" value="FMN-binding split barrel"/>
    <property type="match status" value="1"/>
</dbReference>
<dbReference type="InterPro" id="IPR050268">
    <property type="entry name" value="NADH-dep_flavin_reductase"/>
</dbReference>
<keyword evidence="2" id="KW-0560">Oxidoreductase</keyword>
<dbReference type="Proteomes" id="UP001526201">
    <property type="component" value="Unassembled WGS sequence"/>
</dbReference>
<comment type="similarity">
    <text evidence="1">Belongs to the non-flavoprotein flavin reductase family.</text>
</comment>
<dbReference type="InterPro" id="IPR002563">
    <property type="entry name" value="Flavin_Rdtase-like_dom"/>
</dbReference>
<proteinExistence type="inferred from homology"/>
<sequence>MSTAVDTAARTAPRLRASARSQVAPISASEFTQSMRMLASGVVIVTSHVEGQPWGVTLSSLSSFSADPARIAFSVGRSTATAQSIAQTGEFGVAILSSASAELAARQAAAGQPKFLAAEAVQGSGPVLGVPAIAGALYNLECKSVVEVEVLDHVLVVADVLSASNSALDESGLVFCNRLFGSFFRHEGDRS</sequence>
<reference evidence="4 5" key="1">
    <citation type="journal article" date="2022" name="BMC Genomics">
        <title>Comparative genome analysis of mycobacteria focusing on tRNA and non-coding RNA.</title>
        <authorList>
            <person name="Behra P.R.K."/>
            <person name="Pettersson B.M.F."/>
            <person name="Ramesh M."/>
            <person name="Das S."/>
            <person name="Dasgupta S."/>
            <person name="Kirsebom L.A."/>
        </authorList>
    </citation>
    <scope>NUCLEOTIDE SEQUENCE [LARGE SCALE GENOMIC DNA]</scope>
    <source>
        <strain evidence="4 5">DSM 44078</strain>
    </source>
</reference>
<dbReference type="Pfam" id="PF01613">
    <property type="entry name" value="Flavin_Reduct"/>
    <property type="match status" value="1"/>
</dbReference>
<evidence type="ECO:0000313" key="4">
    <source>
        <dbReference type="EMBL" id="MCV7229424.1"/>
    </source>
</evidence>
<dbReference type="PANTHER" id="PTHR30466:SF1">
    <property type="entry name" value="FMN REDUCTASE (NADH) RUTF"/>
    <property type="match status" value="1"/>
</dbReference>
<evidence type="ECO:0000256" key="2">
    <source>
        <dbReference type="ARBA" id="ARBA00023002"/>
    </source>
</evidence>
<dbReference type="EMBL" id="JACKTY010000041">
    <property type="protein sequence ID" value="MCV7229424.1"/>
    <property type="molecule type" value="Genomic_DNA"/>
</dbReference>
<dbReference type="InterPro" id="IPR012349">
    <property type="entry name" value="Split_barrel_FMN-bd"/>
</dbReference>
<protein>
    <submittedName>
        <fullName evidence="4">Flavin reductase family protein</fullName>
    </submittedName>
</protein>
<feature type="domain" description="Flavin reductase like" evidence="3">
    <location>
        <begin position="35"/>
        <end position="182"/>
    </location>
</feature>
<evidence type="ECO:0000259" key="3">
    <source>
        <dbReference type="SMART" id="SM00903"/>
    </source>
</evidence>
<gene>
    <name evidence="4" type="ORF">H7J73_25770</name>
</gene>
<comment type="caution">
    <text evidence="4">The sequence shown here is derived from an EMBL/GenBank/DDBJ whole genome shotgun (WGS) entry which is preliminary data.</text>
</comment>
<name>A0ABT3CIQ3_9MYCO</name>